<evidence type="ECO:0000313" key="5">
    <source>
        <dbReference type="EMBL" id="CAF3823793.1"/>
    </source>
</evidence>
<dbReference type="InterPro" id="IPR018247">
    <property type="entry name" value="EF_Hand_1_Ca_BS"/>
</dbReference>
<evidence type="ECO:0000313" key="4">
    <source>
        <dbReference type="EMBL" id="CAF1054631.1"/>
    </source>
</evidence>
<dbReference type="Pfam" id="PF13499">
    <property type="entry name" value="EF-hand_7"/>
    <property type="match status" value="2"/>
</dbReference>
<feature type="domain" description="EF-hand" evidence="3">
    <location>
        <begin position="44"/>
        <end position="79"/>
    </location>
</feature>
<dbReference type="AlphaFoldDB" id="A0A814KQA1"/>
<dbReference type="CDD" id="cd00051">
    <property type="entry name" value="EFh"/>
    <property type="match status" value="2"/>
</dbReference>
<dbReference type="GO" id="GO:0016460">
    <property type="term" value="C:myosin II complex"/>
    <property type="evidence" value="ECO:0007669"/>
    <property type="project" value="TreeGrafter"/>
</dbReference>
<dbReference type="InterPro" id="IPR050230">
    <property type="entry name" value="CALM/Myosin/TropC-like"/>
</dbReference>
<proteinExistence type="predicted"/>
<keyword evidence="6" id="KW-1185">Reference proteome</keyword>
<dbReference type="InterPro" id="IPR002048">
    <property type="entry name" value="EF_hand_dom"/>
</dbReference>
<dbReference type="EMBL" id="CAJOBC010004332">
    <property type="protein sequence ID" value="CAF3823793.1"/>
    <property type="molecule type" value="Genomic_DNA"/>
</dbReference>
<evidence type="ECO:0000256" key="1">
    <source>
        <dbReference type="ARBA" id="ARBA00022737"/>
    </source>
</evidence>
<sequence>MADKLTDEQIAEVQEAFSLFDKDGDGVITTKELTVFMKNLGHNPTEADVNEMMKEVDTNANGTIEFQEFLTKMTLTMKENISDDAIHEAYRVFDEDGNGYISAVELRRVMKNLGQNLTDKEINQMITEADLDGDGQLTYEEFAKIMVTK</sequence>
<dbReference type="EMBL" id="CAJNOQ010004332">
    <property type="protein sequence ID" value="CAF1054631.1"/>
    <property type="molecule type" value="Genomic_DNA"/>
</dbReference>
<dbReference type="GO" id="GO:0005509">
    <property type="term" value="F:calcium ion binding"/>
    <property type="evidence" value="ECO:0007669"/>
    <property type="project" value="InterPro"/>
</dbReference>
<feature type="domain" description="EF-hand" evidence="3">
    <location>
        <begin position="81"/>
        <end position="116"/>
    </location>
</feature>
<dbReference type="SMART" id="SM00054">
    <property type="entry name" value="EFh"/>
    <property type="match status" value="4"/>
</dbReference>
<dbReference type="InterPro" id="IPR011992">
    <property type="entry name" value="EF-hand-dom_pair"/>
</dbReference>
<dbReference type="OrthoDB" id="26525at2759"/>
<dbReference type="PROSITE" id="PS50222">
    <property type="entry name" value="EF_HAND_2"/>
    <property type="match status" value="4"/>
</dbReference>
<organism evidence="4 6">
    <name type="scientific">Didymodactylos carnosus</name>
    <dbReference type="NCBI Taxonomy" id="1234261"/>
    <lineage>
        <taxon>Eukaryota</taxon>
        <taxon>Metazoa</taxon>
        <taxon>Spiralia</taxon>
        <taxon>Gnathifera</taxon>
        <taxon>Rotifera</taxon>
        <taxon>Eurotatoria</taxon>
        <taxon>Bdelloidea</taxon>
        <taxon>Philodinida</taxon>
        <taxon>Philodinidae</taxon>
        <taxon>Didymodactylos</taxon>
    </lineage>
</organism>
<dbReference type="PANTHER" id="PTHR23048:SF59">
    <property type="entry name" value="EF-HAND SUPERFAMILY PROTEIN"/>
    <property type="match status" value="1"/>
</dbReference>
<dbReference type="Proteomes" id="UP000663829">
    <property type="component" value="Unassembled WGS sequence"/>
</dbReference>
<feature type="domain" description="EF-hand" evidence="3">
    <location>
        <begin position="8"/>
        <end position="43"/>
    </location>
</feature>
<keyword evidence="1" id="KW-0677">Repeat</keyword>
<gene>
    <name evidence="4" type="ORF">GPM918_LOCUS16464</name>
    <name evidence="5" type="ORF">SRO942_LOCUS16464</name>
</gene>
<dbReference type="SUPFAM" id="SSF47473">
    <property type="entry name" value="EF-hand"/>
    <property type="match status" value="1"/>
</dbReference>
<feature type="domain" description="EF-hand" evidence="3">
    <location>
        <begin position="117"/>
        <end position="149"/>
    </location>
</feature>
<comment type="caution">
    <text evidence="4">The sequence shown here is derived from an EMBL/GenBank/DDBJ whole genome shotgun (WGS) entry which is preliminary data.</text>
</comment>
<dbReference type="Proteomes" id="UP000681722">
    <property type="component" value="Unassembled WGS sequence"/>
</dbReference>
<evidence type="ECO:0000313" key="6">
    <source>
        <dbReference type="Proteomes" id="UP000663829"/>
    </source>
</evidence>
<dbReference type="PROSITE" id="PS00018">
    <property type="entry name" value="EF_HAND_1"/>
    <property type="match status" value="4"/>
</dbReference>
<reference evidence="4" key="1">
    <citation type="submission" date="2021-02" db="EMBL/GenBank/DDBJ databases">
        <authorList>
            <person name="Nowell W R."/>
        </authorList>
    </citation>
    <scope>NUCLEOTIDE SEQUENCE</scope>
</reference>
<evidence type="ECO:0000259" key="3">
    <source>
        <dbReference type="PROSITE" id="PS50222"/>
    </source>
</evidence>
<dbReference type="Gene3D" id="1.10.238.10">
    <property type="entry name" value="EF-hand"/>
    <property type="match status" value="2"/>
</dbReference>
<protein>
    <recommendedName>
        <fullName evidence="3">EF-hand domain-containing protein</fullName>
    </recommendedName>
</protein>
<evidence type="ECO:0000256" key="2">
    <source>
        <dbReference type="ARBA" id="ARBA00022837"/>
    </source>
</evidence>
<keyword evidence="2" id="KW-0106">Calcium</keyword>
<accession>A0A814KQA1</accession>
<dbReference type="FunFam" id="1.10.238.10:FF:000527">
    <property type="entry name" value="Calmodulin-3"/>
    <property type="match status" value="1"/>
</dbReference>
<name>A0A814KQA1_9BILA</name>
<dbReference type="PANTHER" id="PTHR23048">
    <property type="entry name" value="MYOSIN LIGHT CHAIN 1, 3"/>
    <property type="match status" value="1"/>
</dbReference>